<proteinExistence type="inferred from homology"/>
<accession>A0ABW3DA10</accession>
<dbReference type="PANTHER" id="PTHR33397">
    <property type="entry name" value="UPF0331 PROTEIN YUTE"/>
    <property type="match status" value="1"/>
</dbReference>
<name>A0ABW3DA10_9BACL</name>
<evidence type="ECO:0000256" key="2">
    <source>
        <dbReference type="ARBA" id="ARBA00022722"/>
    </source>
</evidence>
<dbReference type="InterPro" id="IPR037038">
    <property type="entry name" value="HepT-like_sf"/>
</dbReference>
<keyword evidence="1" id="KW-1277">Toxin-antitoxin system</keyword>
<keyword evidence="3" id="KW-0378">Hydrolase</keyword>
<evidence type="ECO:0000256" key="1">
    <source>
        <dbReference type="ARBA" id="ARBA00022649"/>
    </source>
</evidence>
<evidence type="ECO:0000313" key="5">
    <source>
        <dbReference type="EMBL" id="MFD0870106.1"/>
    </source>
</evidence>
<comment type="similarity">
    <text evidence="4">Belongs to the HepT RNase toxin family.</text>
</comment>
<dbReference type="RefSeq" id="WP_379288611.1">
    <property type="nucleotide sequence ID" value="NZ_JBHTIU010000039.1"/>
</dbReference>
<protein>
    <submittedName>
        <fullName evidence="5">DUF86 domain-containing protein</fullName>
    </submittedName>
</protein>
<evidence type="ECO:0000256" key="3">
    <source>
        <dbReference type="ARBA" id="ARBA00022801"/>
    </source>
</evidence>
<reference evidence="6" key="1">
    <citation type="journal article" date="2019" name="Int. J. Syst. Evol. Microbiol.">
        <title>The Global Catalogue of Microorganisms (GCM) 10K type strain sequencing project: providing services to taxonomists for standard genome sequencing and annotation.</title>
        <authorList>
            <consortium name="The Broad Institute Genomics Platform"/>
            <consortium name="The Broad Institute Genome Sequencing Center for Infectious Disease"/>
            <person name="Wu L."/>
            <person name="Ma J."/>
        </authorList>
    </citation>
    <scope>NUCLEOTIDE SEQUENCE [LARGE SCALE GENOMIC DNA]</scope>
    <source>
        <strain evidence="6">CCUG 57263</strain>
    </source>
</reference>
<dbReference type="Gene3D" id="1.20.120.580">
    <property type="entry name" value="bsu32300-like"/>
    <property type="match status" value="1"/>
</dbReference>
<dbReference type="InterPro" id="IPR052379">
    <property type="entry name" value="Type_VII_TA_RNase"/>
</dbReference>
<comment type="caution">
    <text evidence="5">The sequence shown here is derived from an EMBL/GenBank/DDBJ whole genome shotgun (WGS) entry which is preliminary data.</text>
</comment>
<keyword evidence="6" id="KW-1185">Reference proteome</keyword>
<dbReference type="InterPro" id="IPR008201">
    <property type="entry name" value="HepT-like"/>
</dbReference>
<dbReference type="Pfam" id="PF01934">
    <property type="entry name" value="HepT-like"/>
    <property type="match status" value="1"/>
</dbReference>
<evidence type="ECO:0000256" key="4">
    <source>
        <dbReference type="ARBA" id="ARBA00024207"/>
    </source>
</evidence>
<gene>
    <name evidence="5" type="ORF">ACFQ03_13170</name>
</gene>
<dbReference type="EMBL" id="JBHTIU010000039">
    <property type="protein sequence ID" value="MFD0870106.1"/>
    <property type="molecule type" value="Genomic_DNA"/>
</dbReference>
<organism evidence="5 6">
    <name type="scientific">Paenibacillus residui</name>
    <dbReference type="NCBI Taxonomy" id="629724"/>
    <lineage>
        <taxon>Bacteria</taxon>
        <taxon>Bacillati</taxon>
        <taxon>Bacillota</taxon>
        <taxon>Bacilli</taxon>
        <taxon>Bacillales</taxon>
        <taxon>Paenibacillaceae</taxon>
        <taxon>Paenibacillus</taxon>
    </lineage>
</organism>
<sequence>MYYINREQLEQLLEFLPVISDACEQLKDNWNGTLLDGLAQERILHLAIESVTDVGSLLIDAFMMRDASSYEDIVEILLGENVFAREIGEPLIELVKLRKPLVQEYMKLDRDGLHPLIGDLPAILKEFAPSVRQFVRKELGE</sequence>
<keyword evidence="2" id="KW-0540">Nuclease</keyword>
<dbReference type="PANTHER" id="PTHR33397:SF5">
    <property type="entry name" value="RNASE YUTE-RELATED"/>
    <property type="match status" value="1"/>
</dbReference>
<dbReference type="Proteomes" id="UP001597120">
    <property type="component" value="Unassembled WGS sequence"/>
</dbReference>
<evidence type="ECO:0000313" key="6">
    <source>
        <dbReference type="Proteomes" id="UP001597120"/>
    </source>
</evidence>